<organism evidence="8 9">
    <name type="scientific">Actinomadura darangshiensis</name>
    <dbReference type="NCBI Taxonomy" id="705336"/>
    <lineage>
        <taxon>Bacteria</taxon>
        <taxon>Bacillati</taxon>
        <taxon>Actinomycetota</taxon>
        <taxon>Actinomycetes</taxon>
        <taxon>Streptosporangiales</taxon>
        <taxon>Thermomonosporaceae</taxon>
        <taxon>Actinomadura</taxon>
    </lineage>
</organism>
<sequence>MRAPTKRPERRRTGGDTGIRRLRRKRPWLIGELAIVFALLEVYGYVRKLAHTRYGAALSHGRDILGIEDHLGLDVELGVNRWLTRHHDVSQVSVWVYQHMHTNLTMIVLLLCYLAAPDVYRPARNALVLINLAGLAVFFVLPVMPPRLLPGEGFVDTVAGAGFGITHSPPLPADQYAAMPSLHVAWAVWVALVIMALLRRYRVRWVAMLHPATTAVAVVVTANHYVLDVVAGVAVAMAALLATGLVWARNGTLYAAGQLISRKGPAPAPDADPAAESPHAPDDDDLAKPEPAGSRAESPS</sequence>
<feature type="transmembrane region" description="Helical" evidence="6">
    <location>
        <begin position="126"/>
        <end position="144"/>
    </location>
</feature>
<name>A0A4R5B8R9_9ACTN</name>
<dbReference type="PANTHER" id="PTHR31310">
    <property type="match status" value="1"/>
</dbReference>
<dbReference type="SUPFAM" id="SSF48317">
    <property type="entry name" value="Acid phosphatase/Vanadium-dependent haloperoxidase"/>
    <property type="match status" value="1"/>
</dbReference>
<evidence type="ECO:0000256" key="3">
    <source>
        <dbReference type="ARBA" id="ARBA00022989"/>
    </source>
</evidence>
<feature type="transmembrane region" description="Helical" evidence="6">
    <location>
        <begin position="229"/>
        <end position="248"/>
    </location>
</feature>
<keyword evidence="9" id="KW-1185">Reference proteome</keyword>
<dbReference type="AlphaFoldDB" id="A0A4R5B8R9"/>
<evidence type="ECO:0000313" key="8">
    <source>
        <dbReference type="EMBL" id="TDD79732.1"/>
    </source>
</evidence>
<evidence type="ECO:0000256" key="6">
    <source>
        <dbReference type="SAM" id="Phobius"/>
    </source>
</evidence>
<dbReference type="Gene3D" id="1.20.144.10">
    <property type="entry name" value="Phosphatidic acid phosphatase type 2/haloperoxidase"/>
    <property type="match status" value="1"/>
</dbReference>
<feature type="transmembrane region" description="Helical" evidence="6">
    <location>
        <begin position="28"/>
        <end position="46"/>
    </location>
</feature>
<dbReference type="Pfam" id="PF14378">
    <property type="entry name" value="PAP2_3"/>
    <property type="match status" value="1"/>
</dbReference>
<comment type="caution">
    <text evidence="8">The sequence shown here is derived from an EMBL/GenBank/DDBJ whole genome shotgun (WGS) entry which is preliminary data.</text>
</comment>
<keyword evidence="2 6" id="KW-0812">Transmembrane</keyword>
<feature type="region of interest" description="Disordered" evidence="5">
    <location>
        <begin position="263"/>
        <end position="300"/>
    </location>
</feature>
<reference evidence="8 9" key="1">
    <citation type="submission" date="2019-03" db="EMBL/GenBank/DDBJ databases">
        <title>Draft genome sequences of novel Actinobacteria.</title>
        <authorList>
            <person name="Sahin N."/>
            <person name="Ay H."/>
            <person name="Saygin H."/>
        </authorList>
    </citation>
    <scope>NUCLEOTIDE SEQUENCE [LARGE SCALE GENOMIC DNA]</scope>
    <source>
        <strain evidence="8 9">DSM 45941</strain>
    </source>
</reference>
<evidence type="ECO:0000313" key="9">
    <source>
        <dbReference type="Proteomes" id="UP000295578"/>
    </source>
</evidence>
<feature type="transmembrane region" description="Helical" evidence="6">
    <location>
        <begin position="205"/>
        <end position="223"/>
    </location>
</feature>
<accession>A0A4R5B8R9</accession>
<comment type="subcellular location">
    <subcellularLocation>
        <location evidence="1">Membrane</location>
        <topology evidence="1">Multi-pass membrane protein</topology>
    </subcellularLocation>
</comment>
<dbReference type="GO" id="GO:0016020">
    <property type="term" value="C:membrane"/>
    <property type="evidence" value="ECO:0007669"/>
    <property type="project" value="UniProtKB-SubCell"/>
</dbReference>
<feature type="transmembrane region" description="Helical" evidence="6">
    <location>
        <begin position="95"/>
        <end position="114"/>
    </location>
</feature>
<gene>
    <name evidence="8" type="ORF">E1293_22510</name>
</gene>
<dbReference type="EMBL" id="SMKY01000105">
    <property type="protein sequence ID" value="TDD79732.1"/>
    <property type="molecule type" value="Genomic_DNA"/>
</dbReference>
<dbReference type="CDD" id="cd03386">
    <property type="entry name" value="PAP2_Aur1_like"/>
    <property type="match status" value="1"/>
</dbReference>
<dbReference type="OrthoDB" id="5241565at2"/>
<feature type="domain" description="Inositolphosphotransferase Aur1/Ipt1" evidence="7">
    <location>
        <begin position="63"/>
        <end position="241"/>
    </location>
</feature>
<dbReference type="InterPro" id="IPR036938">
    <property type="entry name" value="PAP2/HPO_sf"/>
</dbReference>
<dbReference type="PANTHER" id="PTHR31310:SF7">
    <property type="entry name" value="PA-PHOSPHATASE RELATED-FAMILY PROTEIN DDB_G0268928"/>
    <property type="match status" value="1"/>
</dbReference>
<evidence type="ECO:0000259" key="7">
    <source>
        <dbReference type="Pfam" id="PF14378"/>
    </source>
</evidence>
<feature type="compositionally biased region" description="Low complexity" evidence="5">
    <location>
        <begin position="269"/>
        <end position="278"/>
    </location>
</feature>
<proteinExistence type="predicted"/>
<protein>
    <submittedName>
        <fullName evidence="8">Phosphatase PAP2 family protein</fullName>
    </submittedName>
</protein>
<dbReference type="Proteomes" id="UP000295578">
    <property type="component" value="Unassembled WGS sequence"/>
</dbReference>
<evidence type="ECO:0000256" key="5">
    <source>
        <dbReference type="SAM" id="MobiDB-lite"/>
    </source>
</evidence>
<dbReference type="InterPro" id="IPR052185">
    <property type="entry name" value="IPC_Synthase-Related"/>
</dbReference>
<evidence type="ECO:0000256" key="4">
    <source>
        <dbReference type="ARBA" id="ARBA00023136"/>
    </source>
</evidence>
<feature type="transmembrane region" description="Helical" evidence="6">
    <location>
        <begin position="176"/>
        <end position="198"/>
    </location>
</feature>
<dbReference type="InterPro" id="IPR026841">
    <property type="entry name" value="Aur1/Ipt1"/>
</dbReference>
<keyword evidence="3 6" id="KW-1133">Transmembrane helix</keyword>
<evidence type="ECO:0000256" key="2">
    <source>
        <dbReference type="ARBA" id="ARBA00022692"/>
    </source>
</evidence>
<evidence type="ECO:0000256" key="1">
    <source>
        <dbReference type="ARBA" id="ARBA00004141"/>
    </source>
</evidence>
<keyword evidence="4 6" id="KW-0472">Membrane</keyword>